<keyword evidence="7 10" id="KW-0472">Membrane</keyword>
<evidence type="ECO:0000259" key="14">
    <source>
        <dbReference type="Pfam" id="PF07715"/>
    </source>
</evidence>
<dbReference type="Pfam" id="PF13715">
    <property type="entry name" value="CarbopepD_reg_2"/>
    <property type="match status" value="1"/>
</dbReference>
<evidence type="ECO:0000256" key="1">
    <source>
        <dbReference type="ARBA" id="ARBA00004571"/>
    </source>
</evidence>
<evidence type="ECO:0000256" key="12">
    <source>
        <dbReference type="SAM" id="SignalP"/>
    </source>
</evidence>
<feature type="signal peptide" evidence="12">
    <location>
        <begin position="1"/>
        <end position="24"/>
    </location>
</feature>
<keyword evidence="16" id="KW-1185">Reference proteome</keyword>
<dbReference type="GO" id="GO:0044718">
    <property type="term" value="P:siderophore transmembrane transport"/>
    <property type="evidence" value="ECO:0007669"/>
    <property type="project" value="TreeGrafter"/>
</dbReference>
<dbReference type="PANTHER" id="PTHR30069">
    <property type="entry name" value="TONB-DEPENDENT OUTER MEMBRANE RECEPTOR"/>
    <property type="match status" value="1"/>
</dbReference>
<name>A0A1P9X101_9BACT</name>
<feature type="domain" description="TonB-dependent receptor plug" evidence="14">
    <location>
        <begin position="122"/>
        <end position="229"/>
    </location>
</feature>
<evidence type="ECO:0000313" key="15">
    <source>
        <dbReference type="EMBL" id="AQG81265.1"/>
    </source>
</evidence>
<gene>
    <name evidence="15" type="ORF">AWR27_19235</name>
</gene>
<dbReference type="Gene3D" id="2.60.40.1120">
    <property type="entry name" value="Carboxypeptidase-like, regulatory domain"/>
    <property type="match status" value="1"/>
</dbReference>
<keyword evidence="9 10" id="KW-0998">Cell outer membrane</keyword>
<organism evidence="15 16">
    <name type="scientific">Spirosoma montaniterrae</name>
    <dbReference type="NCBI Taxonomy" id="1178516"/>
    <lineage>
        <taxon>Bacteria</taxon>
        <taxon>Pseudomonadati</taxon>
        <taxon>Bacteroidota</taxon>
        <taxon>Cytophagia</taxon>
        <taxon>Cytophagales</taxon>
        <taxon>Cytophagaceae</taxon>
        <taxon>Spirosoma</taxon>
    </lineage>
</organism>
<keyword evidence="4 10" id="KW-0812">Transmembrane</keyword>
<protein>
    <submittedName>
        <fullName evidence="15">TonB-dependent receptor</fullName>
    </submittedName>
</protein>
<dbReference type="STRING" id="1178516.AWR27_19235"/>
<evidence type="ECO:0000256" key="3">
    <source>
        <dbReference type="ARBA" id="ARBA00022452"/>
    </source>
</evidence>
<evidence type="ECO:0000256" key="10">
    <source>
        <dbReference type="PROSITE-ProRule" id="PRU01360"/>
    </source>
</evidence>
<comment type="similarity">
    <text evidence="10 11">Belongs to the TonB-dependent receptor family.</text>
</comment>
<evidence type="ECO:0000256" key="7">
    <source>
        <dbReference type="ARBA" id="ARBA00023136"/>
    </source>
</evidence>
<accession>A0A1P9X101</accession>
<dbReference type="EMBL" id="CP014263">
    <property type="protein sequence ID" value="AQG81265.1"/>
    <property type="molecule type" value="Genomic_DNA"/>
</dbReference>
<reference evidence="15 16" key="1">
    <citation type="submission" date="2016-01" db="EMBL/GenBank/DDBJ databases">
        <authorList>
            <person name="Oliw E.H."/>
        </authorList>
    </citation>
    <scope>NUCLEOTIDE SEQUENCE [LARGE SCALE GENOMIC DNA]</scope>
    <source>
        <strain evidence="15 16">DY10</strain>
    </source>
</reference>
<dbReference type="OrthoDB" id="1109208at2"/>
<dbReference type="Gene3D" id="2.40.170.20">
    <property type="entry name" value="TonB-dependent receptor, beta-barrel domain"/>
    <property type="match status" value="1"/>
</dbReference>
<keyword evidence="6 11" id="KW-0798">TonB box</keyword>
<dbReference type="RefSeq" id="WP_077132727.1">
    <property type="nucleotide sequence ID" value="NZ_CP014263.1"/>
</dbReference>
<evidence type="ECO:0000256" key="4">
    <source>
        <dbReference type="ARBA" id="ARBA00022692"/>
    </source>
</evidence>
<dbReference type="InterPro" id="IPR036942">
    <property type="entry name" value="Beta-barrel_TonB_sf"/>
</dbReference>
<comment type="subcellular location">
    <subcellularLocation>
        <location evidence="1 10">Cell outer membrane</location>
        <topology evidence="1 10">Multi-pass membrane protein</topology>
    </subcellularLocation>
</comment>
<keyword evidence="5 12" id="KW-0732">Signal</keyword>
<evidence type="ECO:0000256" key="2">
    <source>
        <dbReference type="ARBA" id="ARBA00022448"/>
    </source>
</evidence>
<dbReference type="GO" id="GO:0015344">
    <property type="term" value="F:siderophore uptake transmembrane transporter activity"/>
    <property type="evidence" value="ECO:0007669"/>
    <property type="project" value="TreeGrafter"/>
</dbReference>
<feature type="chain" id="PRO_5012433454" evidence="12">
    <location>
        <begin position="25"/>
        <end position="1007"/>
    </location>
</feature>
<dbReference type="InterPro" id="IPR037066">
    <property type="entry name" value="Plug_dom_sf"/>
</dbReference>
<sequence>MRKISTYSSLLTAMLCLLSLATFAQTRIAGKVTDEAKRDELAGISIAVKGKVAGTITDTKGRFSLTTNTPTPFTIAVSGVGFQTQEFTITGNRTDFDITLKEQVMLGQEVVVSASRVEESVLQSPVSVEKMDIRAIQSTPSATFYDALQNIKGVDMSTQSLTFRSVNVRGFGANGNTRVVQLADGMDNQAPGLNFSVGNLAGISELDLESVELLPGAASALYGPNAINGLLLLNSKSPFLYQGLSAQAKVGVMNASNRTTATTPYYDMAFRYAKAFNNKFAFKVNVSYLKANDWQATDYRDQSFANGFNLQTGTRQTNQGYDGINVYGDASANIYTSLFGNGQPGTGANGTSQILGLIATTQIPQAGNRTLPQLTGQTPQQIFNSLIPNQLISRTGYNENELVDYNVNNLKLSGALHYRLNENLELIGQVNAGTGTTVYTGADRYYIKGFYLGQYKLELKGSNFFVRAYTTQERSGDAYATGTLGQGINEAWKPSASAWFPQFFGTYAQTAFQGYAGALLTALGSGQSQAAAVAAAQSFVNSQQGVWLSTARGLADQGRLVPGTPGFQQAFDAVSTRPLPGNFAVNPPQVGARFLDKTNLYHAEFMYNFNKLIDPKLVEVIVGGNFRQYALNSGGTLFLQKEDGSEYSISEYGGYVQAQKTVADILKLTGSIRYDKNQNFKAQISPRLSAVLTLDKTHNIRASFQRGFRIPTTQSQYIDLNTPSARLIGGLPVFAQKYNFAGNPVYTLASVRAFGAALQQGTPLPQATQLLQQFQNPGYDPERVETYEVGYKGLIKNRLFIDAYYYYNRFLNFEGGSQVIQGINPVNLSNPVTALQLLSGTTRTVYSLPTNAPVQLRNAGWAISADYQLPGNFAIGGNVSSNYLVQQDKIPADFVTFFNTPKYRYNLSFGNRNIRGSNFGFNIVWRYQDSFLWETTIANTEATNRKQTIIPAYSTLDAQVTKKLPGIKSIIKVGGTNLLGNLYQQSWANPLIGSMYYVSLTFDELLN</sequence>
<dbReference type="SUPFAM" id="SSF56935">
    <property type="entry name" value="Porins"/>
    <property type="match status" value="1"/>
</dbReference>
<dbReference type="Proteomes" id="UP000187941">
    <property type="component" value="Chromosome"/>
</dbReference>
<dbReference type="InterPro" id="IPR039426">
    <property type="entry name" value="TonB-dep_rcpt-like"/>
</dbReference>
<proteinExistence type="inferred from homology"/>
<evidence type="ECO:0000256" key="5">
    <source>
        <dbReference type="ARBA" id="ARBA00022729"/>
    </source>
</evidence>
<evidence type="ECO:0000256" key="6">
    <source>
        <dbReference type="ARBA" id="ARBA00023077"/>
    </source>
</evidence>
<keyword evidence="2 10" id="KW-0813">Transport</keyword>
<dbReference type="InterPro" id="IPR012910">
    <property type="entry name" value="Plug_dom"/>
</dbReference>
<dbReference type="Gene3D" id="2.170.130.10">
    <property type="entry name" value="TonB-dependent receptor, plug domain"/>
    <property type="match status" value="1"/>
</dbReference>
<evidence type="ECO:0000259" key="13">
    <source>
        <dbReference type="Pfam" id="PF00593"/>
    </source>
</evidence>
<dbReference type="SUPFAM" id="SSF49464">
    <property type="entry name" value="Carboxypeptidase regulatory domain-like"/>
    <property type="match status" value="1"/>
</dbReference>
<dbReference type="Pfam" id="PF07715">
    <property type="entry name" value="Plug"/>
    <property type="match status" value="1"/>
</dbReference>
<dbReference type="GO" id="GO:0009279">
    <property type="term" value="C:cell outer membrane"/>
    <property type="evidence" value="ECO:0007669"/>
    <property type="project" value="UniProtKB-SubCell"/>
</dbReference>
<dbReference type="PANTHER" id="PTHR30069:SF29">
    <property type="entry name" value="HEMOGLOBIN AND HEMOGLOBIN-HAPTOGLOBIN-BINDING PROTEIN 1-RELATED"/>
    <property type="match status" value="1"/>
</dbReference>
<evidence type="ECO:0000256" key="9">
    <source>
        <dbReference type="ARBA" id="ARBA00023237"/>
    </source>
</evidence>
<feature type="domain" description="TonB-dependent receptor-like beta-barrel" evidence="13">
    <location>
        <begin position="591"/>
        <end position="978"/>
    </location>
</feature>
<dbReference type="Pfam" id="PF00593">
    <property type="entry name" value="TonB_dep_Rec_b-barrel"/>
    <property type="match status" value="1"/>
</dbReference>
<dbReference type="InterPro" id="IPR000531">
    <property type="entry name" value="Beta-barrel_TonB"/>
</dbReference>
<keyword evidence="3 10" id="KW-1134">Transmembrane beta strand</keyword>
<dbReference type="AlphaFoldDB" id="A0A1P9X101"/>
<evidence type="ECO:0000256" key="11">
    <source>
        <dbReference type="RuleBase" id="RU003357"/>
    </source>
</evidence>
<dbReference type="InterPro" id="IPR008969">
    <property type="entry name" value="CarboxyPept-like_regulatory"/>
</dbReference>
<dbReference type="KEGG" id="smon:AWR27_19235"/>
<evidence type="ECO:0000313" key="16">
    <source>
        <dbReference type="Proteomes" id="UP000187941"/>
    </source>
</evidence>
<evidence type="ECO:0000256" key="8">
    <source>
        <dbReference type="ARBA" id="ARBA00023170"/>
    </source>
</evidence>
<keyword evidence="8 15" id="KW-0675">Receptor</keyword>
<dbReference type="PROSITE" id="PS52016">
    <property type="entry name" value="TONB_DEPENDENT_REC_3"/>
    <property type="match status" value="1"/>
</dbReference>